<organism evidence="1 2">
    <name type="scientific">Burkholderia savannae</name>
    <dbReference type="NCBI Taxonomy" id="1637837"/>
    <lineage>
        <taxon>Bacteria</taxon>
        <taxon>Pseudomonadati</taxon>
        <taxon>Pseudomonadota</taxon>
        <taxon>Betaproteobacteria</taxon>
        <taxon>Burkholderiales</taxon>
        <taxon>Burkholderiaceae</taxon>
        <taxon>Burkholderia</taxon>
        <taxon>pseudomallei group</taxon>
    </lineage>
</organism>
<gene>
    <name evidence="1" type="ORF">WS72_25805</name>
</gene>
<name>A0ABR5T4Y4_9BURK</name>
<evidence type="ECO:0000313" key="1">
    <source>
        <dbReference type="EMBL" id="KWZ38285.1"/>
    </source>
</evidence>
<accession>A0ABR5T4Y4</accession>
<sequence length="211" mass="24633">MDLYDVLAISHKIGHPLLQLQMRLQNVGAREVKVSRIEVIVRRDGQVLETMSARNMIQSAGGTPLLFTPFKLQAKDEWVQIVNYFEQFSRENDRIYRVAEQALRTNIVSKIHQFNGPQMRPRLMEADPQFVTPFMTMFNAHFNWLPGQYEIEISMDTMPKAAVGRHRFRFILFESDTEALRELTDDYRVGAGIYFPNADRREWISPQLLKA</sequence>
<keyword evidence="2" id="KW-1185">Reference proteome</keyword>
<reference evidence="1 2" key="1">
    <citation type="submission" date="2015-11" db="EMBL/GenBank/DDBJ databases">
        <authorList>
            <person name="Sahl J."/>
            <person name="Wagner D."/>
            <person name="Keim P."/>
        </authorList>
    </citation>
    <scope>NUCLEOTIDE SEQUENCE [LARGE SCALE GENOMIC DNA]</scope>
    <source>
        <strain evidence="1 2">BDU18</strain>
    </source>
</reference>
<proteinExistence type="predicted"/>
<comment type="caution">
    <text evidence="1">The sequence shown here is derived from an EMBL/GenBank/DDBJ whole genome shotgun (WGS) entry which is preliminary data.</text>
</comment>
<dbReference type="Proteomes" id="UP000070255">
    <property type="component" value="Unassembled WGS sequence"/>
</dbReference>
<protein>
    <submittedName>
        <fullName evidence="1">Uncharacterized protein</fullName>
    </submittedName>
</protein>
<evidence type="ECO:0000313" key="2">
    <source>
        <dbReference type="Proteomes" id="UP000070255"/>
    </source>
</evidence>
<dbReference type="EMBL" id="LNJQ01000004">
    <property type="protein sequence ID" value="KWZ38285.1"/>
    <property type="molecule type" value="Genomic_DNA"/>
</dbReference>